<accession>A0ACC3ACV4</accession>
<dbReference type="Proteomes" id="UP001172386">
    <property type="component" value="Unassembled WGS sequence"/>
</dbReference>
<sequence length="531" mass="58055">MLTYLQNLAHSTLFSSTPSSSTNRPNIAIAGLAIETSTFTPSRTHAPAFHPFRGPDIIAKKYSSFLGPDTPLGRAAKWHGALIGHALPGGVVTKDAFEGLASEIVRRLAQIVSETKLDGLWFDIHGAMVVEGMDDAEVVLLRRIRQVVGQDVIVSASMDLHGNVSSELCHGCDLITCYRTAPHVDVVETRERACRSLVEVLTGKYGEKGKRPIKAWVPLPVLLPGEQTSTRVEPAKTLYAAVPDVEKMDGVLDAAIWVGYAWADEPRNCAVVVVTGWDEKQVRGSAEKLAKMFWDVHEKFQFVAKTGSYKECIDAALASKKRPFFISDSGDNPTAGGSGDVTWGLTRLLERPEFKTVDGPLVIYASVPGPNAVRMAVSAGVGATITVTAGAEVDNVHAGPVTMTGRVHAIKKGDIHARIEVVLQVGSIFAILTELRKPYHHEKDFTDLNLKPRETDIVIVKIGYLEPELYNMAKDWMLGLTPGGVDQNLERLGHHRIRRPMWPFDKQFEKEPDLRPRIVPASNEPATGGKE</sequence>
<comment type="caution">
    <text evidence="1">The sequence shown here is derived from an EMBL/GenBank/DDBJ whole genome shotgun (WGS) entry which is preliminary data.</text>
</comment>
<evidence type="ECO:0000313" key="1">
    <source>
        <dbReference type="EMBL" id="KAJ9659847.1"/>
    </source>
</evidence>
<protein>
    <submittedName>
        <fullName evidence="1">Uncharacterized protein</fullName>
    </submittedName>
</protein>
<keyword evidence="2" id="KW-1185">Reference proteome</keyword>
<dbReference type="EMBL" id="JAPDRQ010000036">
    <property type="protein sequence ID" value="KAJ9659847.1"/>
    <property type="molecule type" value="Genomic_DNA"/>
</dbReference>
<evidence type="ECO:0000313" key="2">
    <source>
        <dbReference type="Proteomes" id="UP001172386"/>
    </source>
</evidence>
<name>A0ACC3ACV4_9EURO</name>
<reference evidence="1" key="1">
    <citation type="submission" date="2022-10" db="EMBL/GenBank/DDBJ databases">
        <title>Culturing micro-colonial fungi from biological soil crusts in the Mojave desert and describing Neophaeococcomyces mojavensis, and introducing the new genera and species Taxawa tesnikishii.</title>
        <authorList>
            <person name="Kurbessoian T."/>
            <person name="Stajich J.E."/>
        </authorList>
    </citation>
    <scope>NUCLEOTIDE SEQUENCE</scope>
    <source>
        <strain evidence="1">JES_112</strain>
    </source>
</reference>
<organism evidence="1 2">
    <name type="scientific">Neophaeococcomyces mojaviensis</name>
    <dbReference type="NCBI Taxonomy" id="3383035"/>
    <lineage>
        <taxon>Eukaryota</taxon>
        <taxon>Fungi</taxon>
        <taxon>Dikarya</taxon>
        <taxon>Ascomycota</taxon>
        <taxon>Pezizomycotina</taxon>
        <taxon>Eurotiomycetes</taxon>
        <taxon>Chaetothyriomycetidae</taxon>
        <taxon>Chaetothyriales</taxon>
        <taxon>Chaetothyriales incertae sedis</taxon>
        <taxon>Neophaeococcomyces</taxon>
    </lineage>
</organism>
<gene>
    <name evidence="1" type="ORF">H2198_002916</name>
</gene>
<proteinExistence type="predicted"/>